<proteinExistence type="predicted"/>
<evidence type="ECO:0000313" key="1">
    <source>
        <dbReference type="Proteomes" id="UP000887580"/>
    </source>
</evidence>
<reference evidence="2" key="1">
    <citation type="submission" date="2022-11" db="UniProtKB">
        <authorList>
            <consortium name="WormBaseParasite"/>
        </authorList>
    </citation>
    <scope>IDENTIFICATION</scope>
</reference>
<dbReference type="WBParaSite" id="PS1159_v2.g4994.t1">
    <property type="protein sequence ID" value="PS1159_v2.g4994.t1"/>
    <property type="gene ID" value="PS1159_v2.g4994"/>
</dbReference>
<name>A0AC35GGD0_9BILA</name>
<accession>A0AC35GGD0</accession>
<evidence type="ECO:0000313" key="2">
    <source>
        <dbReference type="WBParaSite" id="PS1159_v2.g4994.t1"/>
    </source>
</evidence>
<sequence length="260" mass="29603">MECLIKKQKKINPASTFFCQNPFEFPIQQGNDEKKAPEVAQFKASRKLLNPDESIDEHRRFMATYLQWGELYLKAFKSPYLLLAENKWCEFDNDYNAIKRYINTMQEQIRRYSDKDINSTLSPICESSTNQQEPKPSVCSESGTGTSSYIKSENDVSSLIDPDNPFSPAYKTSKSHLTSEKHLKYCNSSLLAKIQQLDGVDKPKPSATSSTDNSTLFFEKRGLPAPVVDEQERNLAQILAMPQISLNLMASDLMRKFITS</sequence>
<dbReference type="Proteomes" id="UP000887580">
    <property type="component" value="Unplaced"/>
</dbReference>
<protein>
    <submittedName>
        <fullName evidence="2">Uncharacterized protein</fullName>
    </submittedName>
</protein>
<organism evidence="1 2">
    <name type="scientific">Panagrolaimus sp. PS1159</name>
    <dbReference type="NCBI Taxonomy" id="55785"/>
    <lineage>
        <taxon>Eukaryota</taxon>
        <taxon>Metazoa</taxon>
        <taxon>Ecdysozoa</taxon>
        <taxon>Nematoda</taxon>
        <taxon>Chromadorea</taxon>
        <taxon>Rhabditida</taxon>
        <taxon>Tylenchina</taxon>
        <taxon>Panagrolaimomorpha</taxon>
        <taxon>Panagrolaimoidea</taxon>
        <taxon>Panagrolaimidae</taxon>
        <taxon>Panagrolaimus</taxon>
    </lineage>
</organism>